<organism evidence="2 3">
    <name type="scientific">Falco tinnunculus</name>
    <name type="common">Common kestrel</name>
    <dbReference type="NCBI Taxonomy" id="100819"/>
    <lineage>
        <taxon>Eukaryota</taxon>
        <taxon>Metazoa</taxon>
        <taxon>Chordata</taxon>
        <taxon>Craniata</taxon>
        <taxon>Vertebrata</taxon>
        <taxon>Euteleostomi</taxon>
        <taxon>Archelosauria</taxon>
        <taxon>Archosauria</taxon>
        <taxon>Dinosauria</taxon>
        <taxon>Saurischia</taxon>
        <taxon>Theropoda</taxon>
        <taxon>Coelurosauria</taxon>
        <taxon>Aves</taxon>
        <taxon>Neognathae</taxon>
        <taxon>Neoaves</taxon>
        <taxon>Telluraves</taxon>
        <taxon>Australaves</taxon>
        <taxon>Falconiformes</taxon>
        <taxon>Falconidae</taxon>
        <taxon>Falco</taxon>
    </lineage>
</organism>
<evidence type="ECO:0000256" key="1">
    <source>
        <dbReference type="SAM" id="MobiDB-lite"/>
    </source>
</evidence>
<name>A0A8C4V705_FALTI</name>
<proteinExistence type="predicted"/>
<dbReference type="Proteomes" id="UP000694562">
    <property type="component" value="Unplaced"/>
</dbReference>
<reference evidence="2" key="1">
    <citation type="submission" date="2025-08" db="UniProtKB">
        <authorList>
            <consortium name="Ensembl"/>
        </authorList>
    </citation>
    <scope>IDENTIFICATION</scope>
</reference>
<sequence length="104" mass="10813">MRPGCAGAEAVRRSRSPEGGAGAIANAPQASPRGTAHRPPARQRLSASPRHRSALAGSCCFPPFQSCCRNACCRGALTCSLACVPLSVRCLLRAVCLCDQTPHP</sequence>
<accession>A0A8C4V705</accession>
<reference evidence="2" key="2">
    <citation type="submission" date="2025-09" db="UniProtKB">
        <authorList>
            <consortium name="Ensembl"/>
        </authorList>
    </citation>
    <scope>IDENTIFICATION</scope>
</reference>
<feature type="region of interest" description="Disordered" evidence="1">
    <location>
        <begin position="1"/>
        <end position="49"/>
    </location>
</feature>
<protein>
    <submittedName>
        <fullName evidence="2">Uncharacterized protein</fullName>
    </submittedName>
</protein>
<dbReference type="AlphaFoldDB" id="A0A8C4V705"/>
<dbReference type="Ensembl" id="ENSFTIT00000022573.1">
    <property type="protein sequence ID" value="ENSFTIP00000021665.1"/>
    <property type="gene ID" value="ENSFTIG00000014076.1"/>
</dbReference>
<evidence type="ECO:0000313" key="3">
    <source>
        <dbReference type="Proteomes" id="UP000694562"/>
    </source>
</evidence>
<keyword evidence="3" id="KW-1185">Reference proteome</keyword>
<evidence type="ECO:0000313" key="2">
    <source>
        <dbReference type="Ensembl" id="ENSFTIP00000021665.1"/>
    </source>
</evidence>